<evidence type="ECO:0000259" key="2">
    <source>
        <dbReference type="Pfam" id="PF13200"/>
    </source>
</evidence>
<evidence type="ECO:0000313" key="3">
    <source>
        <dbReference type="EMBL" id="PIR74500.1"/>
    </source>
</evidence>
<gene>
    <name evidence="3" type="ORF">COU35_02145</name>
</gene>
<dbReference type="InterPro" id="IPR025275">
    <property type="entry name" value="DUF4015"/>
</dbReference>
<keyword evidence="1" id="KW-1133">Transmembrane helix</keyword>
<organism evidence="3 4">
    <name type="scientific">Candidatus Magasanikbacteria bacterium CG10_big_fil_rev_8_21_14_0_10_47_10</name>
    <dbReference type="NCBI Taxonomy" id="1974652"/>
    <lineage>
        <taxon>Bacteria</taxon>
        <taxon>Candidatus Magasanikiibacteriota</taxon>
    </lineage>
</organism>
<keyword evidence="1" id="KW-0812">Transmembrane</keyword>
<feature type="domain" description="DUF4015" evidence="2">
    <location>
        <begin position="63"/>
        <end position="368"/>
    </location>
</feature>
<sequence>MKKNEPTKRYTMFVAAALVTTAGFSIFWQKIQVIDQTGREKDVWIPEIVEDIRQKPEPRVVKGVYLTAYSAGSQKKIDSIISLVDKTELNSVVIDIKDYSGKVLYDSQLPLVNELGIKDNRIGDVRALIQKLHDHDIYVIARQTVFQDPILARKKPEWALSATYGGLWHDYKGLAWVDPTKKEIWDYNIAIAKEAIELGFDEMNFDYVRFPSDGNIGTIVYTNKEQTKNEVMHDFFAYLSEQLSDEPAYFSVDFFGFVMERHDGMAIGQRLEDAVDVVDYISPMMYPSHYPSGHLGLGNPAAYPTAVIENGMKKGTPYFENTRAQVRPWIQAFDLGATYGAARIRAEIDAVEAYPNAGWYLWNAANRYSSAGLRAAGENKE</sequence>
<accession>A0A2H0TQQ5</accession>
<proteinExistence type="predicted"/>
<comment type="caution">
    <text evidence="3">The sequence shown here is derived from an EMBL/GenBank/DDBJ whole genome shotgun (WGS) entry which is preliminary data.</text>
</comment>
<reference evidence="4" key="1">
    <citation type="submission" date="2017-09" db="EMBL/GenBank/DDBJ databases">
        <title>Depth-based differentiation of microbial function through sediment-hosted aquifers and enrichment of novel symbionts in the deep terrestrial subsurface.</title>
        <authorList>
            <person name="Probst A.J."/>
            <person name="Ladd B."/>
            <person name="Jarett J.K."/>
            <person name="Geller-Mcgrath D.E."/>
            <person name="Sieber C.M.K."/>
            <person name="Emerson J.B."/>
            <person name="Anantharaman K."/>
            <person name="Thomas B.C."/>
            <person name="Malmstrom R."/>
            <person name="Stieglmeier M."/>
            <person name="Klingl A."/>
            <person name="Woyke T."/>
            <person name="Ryan C.M."/>
            <person name="Banfield J.F."/>
        </authorList>
    </citation>
    <scope>NUCLEOTIDE SEQUENCE [LARGE SCALE GENOMIC DNA]</scope>
</reference>
<dbReference type="SUPFAM" id="SSF51445">
    <property type="entry name" value="(Trans)glycosidases"/>
    <property type="match status" value="1"/>
</dbReference>
<protein>
    <submittedName>
        <fullName evidence="3">Sugar fermentation stimulation protein</fullName>
    </submittedName>
</protein>
<dbReference type="EMBL" id="PFCB01000019">
    <property type="protein sequence ID" value="PIR74500.1"/>
    <property type="molecule type" value="Genomic_DNA"/>
</dbReference>
<name>A0A2H0TQQ5_9BACT</name>
<evidence type="ECO:0000313" key="4">
    <source>
        <dbReference type="Proteomes" id="UP000230154"/>
    </source>
</evidence>
<dbReference type="Proteomes" id="UP000230154">
    <property type="component" value="Unassembled WGS sequence"/>
</dbReference>
<evidence type="ECO:0000256" key="1">
    <source>
        <dbReference type="SAM" id="Phobius"/>
    </source>
</evidence>
<dbReference type="Pfam" id="PF13200">
    <property type="entry name" value="DUF4015"/>
    <property type="match status" value="1"/>
</dbReference>
<feature type="transmembrane region" description="Helical" evidence="1">
    <location>
        <begin position="12"/>
        <end position="31"/>
    </location>
</feature>
<keyword evidence="1" id="KW-0472">Membrane</keyword>
<dbReference type="AlphaFoldDB" id="A0A2H0TQQ5"/>
<dbReference type="InterPro" id="IPR017853">
    <property type="entry name" value="GH"/>
</dbReference>